<proteinExistence type="predicted"/>
<protein>
    <recommendedName>
        <fullName evidence="3">Deazaflavin-dependent oxidoreductase, nitroreductase family</fullName>
    </recommendedName>
</protein>
<gene>
    <name evidence="1" type="ORF">SAMN06264365_10752</name>
</gene>
<evidence type="ECO:0008006" key="3">
    <source>
        <dbReference type="Google" id="ProtNLM"/>
    </source>
</evidence>
<dbReference type="InterPro" id="IPR012349">
    <property type="entry name" value="Split_barrel_FMN-bd"/>
</dbReference>
<dbReference type="Proteomes" id="UP000198415">
    <property type="component" value="Unassembled WGS sequence"/>
</dbReference>
<dbReference type="AlphaFoldDB" id="A0A239A4W2"/>
<sequence length="134" mass="15128">MLRNIISVRRGWFWLLKSTVNRVAIVVVRRGWGPLSLVRHTGRRTGTGYETPMLLIRVGSGFVAELTYGPNVAWLRNALAAGGCTVLHRGVEHRIDRIEPYPTEDGLRAFGNPAALVLRLARRRDFRLLHIAHP</sequence>
<dbReference type="RefSeq" id="WP_203833155.1">
    <property type="nucleotide sequence ID" value="NZ_BOMU01000047.1"/>
</dbReference>
<evidence type="ECO:0000313" key="1">
    <source>
        <dbReference type="EMBL" id="SNR90331.1"/>
    </source>
</evidence>
<name>A0A239A4W2_9ACTN</name>
<accession>A0A239A4W2</accession>
<keyword evidence="2" id="KW-1185">Reference proteome</keyword>
<organism evidence="1 2">
    <name type="scientific">Actinoplanes regularis</name>
    <dbReference type="NCBI Taxonomy" id="52697"/>
    <lineage>
        <taxon>Bacteria</taxon>
        <taxon>Bacillati</taxon>
        <taxon>Actinomycetota</taxon>
        <taxon>Actinomycetes</taxon>
        <taxon>Micromonosporales</taxon>
        <taxon>Micromonosporaceae</taxon>
        <taxon>Actinoplanes</taxon>
    </lineage>
</organism>
<dbReference type="Gene3D" id="2.30.110.10">
    <property type="entry name" value="Electron Transport, Fmn-binding Protein, Chain A"/>
    <property type="match status" value="1"/>
</dbReference>
<reference evidence="1 2" key="1">
    <citation type="submission" date="2017-06" db="EMBL/GenBank/DDBJ databases">
        <authorList>
            <person name="Kim H.J."/>
            <person name="Triplett B.A."/>
        </authorList>
    </citation>
    <scope>NUCLEOTIDE SEQUENCE [LARGE SCALE GENOMIC DNA]</scope>
    <source>
        <strain evidence="1 2">DSM 43151</strain>
    </source>
</reference>
<evidence type="ECO:0000313" key="2">
    <source>
        <dbReference type="Proteomes" id="UP000198415"/>
    </source>
</evidence>
<dbReference type="EMBL" id="FZNR01000007">
    <property type="protein sequence ID" value="SNR90331.1"/>
    <property type="molecule type" value="Genomic_DNA"/>
</dbReference>